<reference evidence="1 2" key="1">
    <citation type="journal article" date="2019" name="New Phytol.">
        <title>Comparative genomics reveals unique wood-decay strategies and fruiting body development in the Schizophyllaceae.</title>
        <authorList>
            <person name="Almasi E."/>
            <person name="Sahu N."/>
            <person name="Krizsan K."/>
            <person name="Balint B."/>
            <person name="Kovacs G.M."/>
            <person name="Kiss B."/>
            <person name="Cseklye J."/>
            <person name="Drula E."/>
            <person name="Henrissat B."/>
            <person name="Nagy I."/>
            <person name="Chovatia M."/>
            <person name="Adam C."/>
            <person name="LaButti K."/>
            <person name="Lipzen A."/>
            <person name="Riley R."/>
            <person name="Grigoriev I.V."/>
            <person name="Nagy L.G."/>
        </authorList>
    </citation>
    <scope>NUCLEOTIDE SEQUENCE [LARGE SCALE GENOMIC DNA]</scope>
    <source>
        <strain evidence="1 2">NL-1724</strain>
    </source>
</reference>
<protein>
    <submittedName>
        <fullName evidence="1">Uncharacterized protein</fullName>
    </submittedName>
</protein>
<dbReference type="Proteomes" id="UP000320762">
    <property type="component" value="Unassembled WGS sequence"/>
</dbReference>
<keyword evidence="2" id="KW-1185">Reference proteome</keyword>
<evidence type="ECO:0000313" key="2">
    <source>
        <dbReference type="Proteomes" id="UP000320762"/>
    </source>
</evidence>
<proteinExistence type="predicted"/>
<evidence type="ECO:0000313" key="1">
    <source>
        <dbReference type="EMBL" id="TRM60562.1"/>
    </source>
</evidence>
<sequence length="57" mass="6109">MMVHAACRMRRRTPGAGVTAIWVRRSGSDDGSTRGIASFLVPLSPDLEGALLSPREV</sequence>
<name>A0A550C6Z4_9AGAR</name>
<gene>
    <name evidence="1" type="ORF">BD626DRAFT_504483</name>
</gene>
<dbReference type="AlphaFoldDB" id="A0A550C6Z4"/>
<dbReference type="EMBL" id="VDMD01000021">
    <property type="protein sequence ID" value="TRM60562.1"/>
    <property type="molecule type" value="Genomic_DNA"/>
</dbReference>
<comment type="caution">
    <text evidence="1">The sequence shown here is derived from an EMBL/GenBank/DDBJ whole genome shotgun (WGS) entry which is preliminary data.</text>
</comment>
<organism evidence="1 2">
    <name type="scientific">Schizophyllum amplum</name>
    <dbReference type="NCBI Taxonomy" id="97359"/>
    <lineage>
        <taxon>Eukaryota</taxon>
        <taxon>Fungi</taxon>
        <taxon>Dikarya</taxon>
        <taxon>Basidiomycota</taxon>
        <taxon>Agaricomycotina</taxon>
        <taxon>Agaricomycetes</taxon>
        <taxon>Agaricomycetidae</taxon>
        <taxon>Agaricales</taxon>
        <taxon>Schizophyllaceae</taxon>
        <taxon>Schizophyllum</taxon>
    </lineage>
</organism>
<accession>A0A550C6Z4</accession>